<evidence type="ECO:0000313" key="9">
    <source>
        <dbReference type="Proteomes" id="UP000032336"/>
    </source>
</evidence>
<comment type="caution">
    <text evidence="8">The sequence shown here is derived from an EMBL/GenBank/DDBJ whole genome shotgun (WGS) entry which is preliminary data.</text>
</comment>
<dbReference type="InterPro" id="IPR051790">
    <property type="entry name" value="Cytochrome_c-biogenesis_DsbD"/>
</dbReference>
<accession>A0A0D8FYB0</accession>
<name>A0A0D8FYB0_9ACTN</name>
<dbReference type="eggNOG" id="COG0785">
    <property type="taxonomic scope" value="Bacteria"/>
</dbReference>
<evidence type="ECO:0000256" key="6">
    <source>
        <dbReference type="SAM" id="Phobius"/>
    </source>
</evidence>
<dbReference type="EMBL" id="JXUW01000002">
    <property type="protein sequence ID" value="KJE77974.1"/>
    <property type="molecule type" value="Genomic_DNA"/>
</dbReference>
<evidence type="ECO:0000313" key="8">
    <source>
        <dbReference type="EMBL" id="KJE77974.1"/>
    </source>
</evidence>
<evidence type="ECO:0000256" key="4">
    <source>
        <dbReference type="ARBA" id="ARBA00022989"/>
    </source>
</evidence>
<evidence type="ECO:0000256" key="1">
    <source>
        <dbReference type="ARBA" id="ARBA00004141"/>
    </source>
</evidence>
<evidence type="ECO:0000256" key="3">
    <source>
        <dbReference type="ARBA" id="ARBA00022692"/>
    </source>
</evidence>
<dbReference type="RefSeq" id="WP_052565207.1">
    <property type="nucleotide sequence ID" value="NZ_JQKF01000002.1"/>
</dbReference>
<dbReference type="Proteomes" id="UP000032336">
    <property type="component" value="Unassembled WGS sequence"/>
</dbReference>
<dbReference type="PATRIC" id="fig|1121877.4.peg.377"/>
<sequence>MGISGSYIIAFGGGVISFLSPCVLPLVPAYLSVVSGLDADEIASGSVLQLRKVTSSTLLFAAGFTVVFTALGLTASALGQQLARDHVAIERVGGAVLILMAVFLLVTQFSSAPQLAMERRFHPKLQRYGKFAAPVAGMAFAFGWTPCIGPILGSVLAIAATQTLVLKGMLLLLAYSAGLAVPFLVTGLVFTRAMGAIKFVKQHTRVLTIASAVILLIFGVVMMLNQFTWITSHLENLASSVGLSALNHLG</sequence>
<dbReference type="GO" id="GO:0016020">
    <property type="term" value="C:membrane"/>
    <property type="evidence" value="ECO:0007669"/>
    <property type="project" value="UniProtKB-SubCell"/>
</dbReference>
<keyword evidence="4 6" id="KW-1133">Transmembrane helix</keyword>
<feature type="transmembrane region" description="Helical" evidence="6">
    <location>
        <begin position="131"/>
        <end position="160"/>
    </location>
</feature>
<proteinExistence type="inferred from homology"/>
<dbReference type="PANTHER" id="PTHR31272">
    <property type="entry name" value="CYTOCHROME C-TYPE BIOGENESIS PROTEIN HI_1454-RELATED"/>
    <property type="match status" value="1"/>
</dbReference>
<dbReference type="InterPro" id="IPR003834">
    <property type="entry name" value="Cyt_c_assmbl_TM_dom"/>
</dbReference>
<dbReference type="AlphaFoldDB" id="A0A0D8FYB0"/>
<protein>
    <submittedName>
        <fullName evidence="8">Thiol:disulfide interchange protein</fullName>
    </submittedName>
</protein>
<dbReference type="STRING" id="1121877.FEAC_03460"/>
<feature type="transmembrane region" description="Helical" evidence="6">
    <location>
        <begin position="58"/>
        <end position="79"/>
    </location>
</feature>
<evidence type="ECO:0000256" key="5">
    <source>
        <dbReference type="ARBA" id="ARBA00023136"/>
    </source>
</evidence>
<feature type="transmembrane region" description="Helical" evidence="6">
    <location>
        <begin position="6"/>
        <end position="27"/>
    </location>
</feature>
<evidence type="ECO:0000259" key="7">
    <source>
        <dbReference type="Pfam" id="PF02683"/>
    </source>
</evidence>
<dbReference type="GO" id="GO:0017004">
    <property type="term" value="P:cytochrome complex assembly"/>
    <property type="evidence" value="ECO:0007669"/>
    <property type="project" value="InterPro"/>
</dbReference>
<feature type="transmembrane region" description="Helical" evidence="6">
    <location>
        <begin position="172"/>
        <end position="194"/>
    </location>
</feature>
<comment type="subcellular location">
    <subcellularLocation>
        <location evidence="1">Membrane</location>
        <topology evidence="1">Multi-pass membrane protein</topology>
    </subcellularLocation>
</comment>
<gene>
    <name evidence="8" type="ORF">FEAC_03460</name>
</gene>
<organism evidence="8 9">
    <name type="scientific">Ferrimicrobium acidiphilum DSM 19497</name>
    <dbReference type="NCBI Taxonomy" id="1121877"/>
    <lineage>
        <taxon>Bacteria</taxon>
        <taxon>Bacillati</taxon>
        <taxon>Actinomycetota</taxon>
        <taxon>Acidimicrobiia</taxon>
        <taxon>Acidimicrobiales</taxon>
        <taxon>Acidimicrobiaceae</taxon>
        <taxon>Ferrimicrobium</taxon>
    </lineage>
</organism>
<feature type="transmembrane region" description="Helical" evidence="6">
    <location>
        <begin position="91"/>
        <end position="110"/>
    </location>
</feature>
<dbReference type="OrthoDB" id="9803065at2"/>
<reference evidence="8 9" key="1">
    <citation type="submission" date="2015-01" db="EMBL/GenBank/DDBJ databases">
        <title>Draft genome of the acidophilic iron oxidizer Ferrimicrobium acidiphilum strain T23.</title>
        <authorList>
            <person name="Poehlein A."/>
            <person name="Eisen S."/>
            <person name="Schloemann M."/>
            <person name="Johnson B.D."/>
            <person name="Daniel R."/>
            <person name="Muehling M."/>
        </authorList>
    </citation>
    <scope>NUCLEOTIDE SEQUENCE [LARGE SCALE GENOMIC DNA]</scope>
    <source>
        <strain evidence="8 9">T23</strain>
    </source>
</reference>
<comment type="similarity">
    <text evidence="2">Belongs to the DsbD family.</text>
</comment>
<feature type="transmembrane region" description="Helical" evidence="6">
    <location>
        <begin position="206"/>
        <end position="224"/>
    </location>
</feature>
<keyword evidence="3 6" id="KW-0812">Transmembrane</keyword>
<feature type="domain" description="Cytochrome C biogenesis protein transmembrane" evidence="7">
    <location>
        <begin position="9"/>
        <end position="216"/>
    </location>
</feature>
<dbReference type="Pfam" id="PF02683">
    <property type="entry name" value="DsbD_TM"/>
    <property type="match status" value="1"/>
</dbReference>
<keyword evidence="9" id="KW-1185">Reference proteome</keyword>
<keyword evidence="5 6" id="KW-0472">Membrane</keyword>
<dbReference type="GeneID" id="78371687"/>
<dbReference type="PANTHER" id="PTHR31272:SF4">
    <property type="entry name" value="CYTOCHROME C-TYPE BIOGENESIS PROTEIN HI_1454-RELATED"/>
    <property type="match status" value="1"/>
</dbReference>
<evidence type="ECO:0000256" key="2">
    <source>
        <dbReference type="ARBA" id="ARBA00006143"/>
    </source>
</evidence>